<gene>
    <name evidence="3" type="ORF">WB794_09615</name>
</gene>
<dbReference type="InterPro" id="IPR018247">
    <property type="entry name" value="EF_Hand_1_Ca_BS"/>
</dbReference>
<evidence type="ECO:0000313" key="4">
    <source>
        <dbReference type="Proteomes" id="UP001364472"/>
    </source>
</evidence>
<name>A0AAW9R2C7_9GAMM</name>
<evidence type="ECO:0000259" key="2">
    <source>
        <dbReference type="PROSITE" id="PS50222"/>
    </source>
</evidence>
<keyword evidence="4" id="KW-1185">Reference proteome</keyword>
<feature type="domain" description="EF-hand" evidence="2">
    <location>
        <begin position="59"/>
        <end position="94"/>
    </location>
</feature>
<evidence type="ECO:0000256" key="1">
    <source>
        <dbReference type="SAM" id="SignalP"/>
    </source>
</evidence>
<feature type="chain" id="PRO_5043567008" evidence="1">
    <location>
        <begin position="39"/>
        <end position="127"/>
    </location>
</feature>
<dbReference type="InterPro" id="IPR002048">
    <property type="entry name" value="EF_hand_dom"/>
</dbReference>
<protein>
    <submittedName>
        <fullName evidence="3">EF-hand domain-containing protein</fullName>
    </submittedName>
</protein>
<dbReference type="Proteomes" id="UP001364472">
    <property type="component" value="Unassembled WGS sequence"/>
</dbReference>
<sequence>MPPMYPRPSEGSASLRLRHACAVAAALLSASFATQAQASRSEYLGWFDTDGDGRVSLAEYQDYLSQGFHAMDRNGDGVLSASEMPAGVRLRTATTLESRRRALTRMFDRLDLDNDGYLDANELTAVP</sequence>
<dbReference type="GO" id="GO:0005509">
    <property type="term" value="F:calcium ion binding"/>
    <property type="evidence" value="ECO:0007669"/>
    <property type="project" value="InterPro"/>
</dbReference>
<dbReference type="SUPFAM" id="SSF47473">
    <property type="entry name" value="EF-hand"/>
    <property type="match status" value="1"/>
</dbReference>
<dbReference type="RefSeq" id="WP_337335646.1">
    <property type="nucleotide sequence ID" value="NZ_JBBDHC010000013.1"/>
</dbReference>
<dbReference type="AlphaFoldDB" id="A0AAW9R2C7"/>
<evidence type="ECO:0000313" key="3">
    <source>
        <dbReference type="EMBL" id="MEJ1249927.1"/>
    </source>
</evidence>
<proteinExistence type="predicted"/>
<organism evidence="3 4">
    <name type="scientific">Denitratimonas tolerans</name>
    <dbReference type="NCBI Taxonomy" id="1338420"/>
    <lineage>
        <taxon>Bacteria</taxon>
        <taxon>Pseudomonadati</taxon>
        <taxon>Pseudomonadota</taxon>
        <taxon>Gammaproteobacteria</taxon>
        <taxon>Lysobacterales</taxon>
        <taxon>Lysobacteraceae</taxon>
        <taxon>Denitratimonas</taxon>
    </lineage>
</organism>
<dbReference type="Pfam" id="PF13202">
    <property type="entry name" value="EF-hand_5"/>
    <property type="match status" value="3"/>
</dbReference>
<dbReference type="PROSITE" id="PS00018">
    <property type="entry name" value="EF_HAND_1"/>
    <property type="match status" value="2"/>
</dbReference>
<feature type="signal peptide" evidence="1">
    <location>
        <begin position="1"/>
        <end position="38"/>
    </location>
</feature>
<comment type="caution">
    <text evidence="3">The sequence shown here is derived from an EMBL/GenBank/DDBJ whole genome shotgun (WGS) entry which is preliminary data.</text>
</comment>
<keyword evidence="1" id="KW-0732">Signal</keyword>
<dbReference type="CDD" id="cd00051">
    <property type="entry name" value="EFh"/>
    <property type="match status" value="1"/>
</dbReference>
<reference evidence="3 4" key="1">
    <citation type="journal article" date="2016" name="Antonie Van Leeuwenhoek">
        <title>Denitratimonas tolerans gen. nov., sp. nov., a denitrifying bacterium isolated from a bioreactor for tannery wastewater treatment.</title>
        <authorList>
            <person name="Han S.I."/>
            <person name="Kim J.O."/>
            <person name="Lee Y.R."/>
            <person name="Ekpeghere K.I."/>
            <person name="Koh S.C."/>
            <person name="Whang K.S."/>
        </authorList>
    </citation>
    <scope>NUCLEOTIDE SEQUENCE [LARGE SCALE GENOMIC DNA]</scope>
    <source>
        <strain evidence="3 4">KACC 17565</strain>
    </source>
</reference>
<dbReference type="Gene3D" id="1.10.238.10">
    <property type="entry name" value="EF-hand"/>
    <property type="match status" value="1"/>
</dbReference>
<dbReference type="InterPro" id="IPR011992">
    <property type="entry name" value="EF-hand-dom_pair"/>
</dbReference>
<dbReference type="PROSITE" id="PS50222">
    <property type="entry name" value="EF_HAND_2"/>
    <property type="match status" value="2"/>
</dbReference>
<feature type="domain" description="EF-hand" evidence="2">
    <location>
        <begin position="98"/>
        <end position="127"/>
    </location>
</feature>
<accession>A0AAW9R2C7</accession>
<dbReference type="EMBL" id="JBBDHC010000013">
    <property type="protein sequence ID" value="MEJ1249927.1"/>
    <property type="molecule type" value="Genomic_DNA"/>
</dbReference>